<evidence type="ECO:0000256" key="3">
    <source>
        <dbReference type="ARBA" id="ARBA00015571"/>
    </source>
</evidence>
<dbReference type="RefSeq" id="XP_034254432.1">
    <property type="nucleotide sequence ID" value="XM_034398541.1"/>
</dbReference>
<dbReference type="GO" id="GO:0005783">
    <property type="term" value="C:endoplasmic reticulum"/>
    <property type="evidence" value="ECO:0007669"/>
    <property type="project" value="TreeGrafter"/>
</dbReference>
<evidence type="ECO:0000256" key="4">
    <source>
        <dbReference type="ARBA" id="ARBA00022692"/>
    </source>
</evidence>
<evidence type="ECO:0000256" key="7">
    <source>
        <dbReference type="SAM" id="Phobius"/>
    </source>
</evidence>
<dbReference type="GeneID" id="117653130"/>
<dbReference type="PANTHER" id="PTHR34093">
    <property type="entry name" value="CHLORIDE CHANNEL CLIC-LIKE PROTEIN 1"/>
    <property type="match status" value="1"/>
</dbReference>
<feature type="transmembrane region" description="Helical" evidence="7">
    <location>
        <begin position="352"/>
        <end position="374"/>
    </location>
</feature>
<evidence type="ECO:0000256" key="8">
    <source>
        <dbReference type="SAM" id="SignalP"/>
    </source>
</evidence>
<evidence type="ECO:0000256" key="2">
    <source>
        <dbReference type="ARBA" id="ARBA00005944"/>
    </source>
</evidence>
<keyword evidence="9" id="KW-1185">Reference proteome</keyword>
<dbReference type="PANTHER" id="PTHR34093:SF1">
    <property type="entry name" value="CHLORIDE CHANNEL CLIC-LIKE PROTEIN 1"/>
    <property type="match status" value="1"/>
</dbReference>
<protein>
    <recommendedName>
        <fullName evidence="3">Chloride channel CLIC-like protein 1</fullName>
    </recommendedName>
</protein>
<comment type="similarity">
    <text evidence="2">Belongs to the chloride channel MCLC family.</text>
</comment>
<keyword evidence="5 7" id="KW-1133">Transmembrane helix</keyword>
<dbReference type="InParanoid" id="A0A6P9A8T8"/>
<dbReference type="Proteomes" id="UP000515158">
    <property type="component" value="Unplaced"/>
</dbReference>
<sequence>MPTRRSMCLLTFCLVTLPFLNFVKLQDYFKISPPNKDGWISPDVAFAPTRPMKSERNDVSVEDIDECHKNVDNWVEKYSECEKALQTLEFDRRGEKGEANRKELSVSKPSEQFLQEKNGAKAYLQRFIHLLLEASNLNNIEVQPKNWARLEFSIPSDHLHTLRRFANEGDVKSIPLRKLDEILGSILVKPLFSLPELNYGDIFNKLPGLHIGSFFISISLPFIGFLSVLYITKNIRKSLILLILFAFVTSFFTTAYQMFEEAQIKQYEEMKKYPDMPQDCKGSFSWTVWFSGRGECSKFLKAHHMDPHLGITPFKVFAKIIGETMADTMKYFGSGTFAFFESFQDMSLINRIWVSSLASVLLYGCIVLLSLVITGGTGRLPFFMGSFSFHNPAQRQPALSPHFEAHASVPPQNAEALTTGNITVNITSQMPANVNEILASISRGVIPSNQHNLASPSTAAFQDLLGGGDNVQSNISHQSHLNRPHASFVSKKTQKQFSQLSSKYKSGIKSSKLILKRARNLSL</sequence>
<gene>
    <name evidence="10" type="primary">LOC117653130</name>
</gene>
<dbReference type="InterPro" id="IPR009231">
    <property type="entry name" value="Chloride_chnl_CLIC-like"/>
</dbReference>
<name>A0A6P9A8T8_THRPL</name>
<keyword evidence="8" id="KW-0732">Signal</keyword>
<reference evidence="10" key="1">
    <citation type="submission" date="2025-08" db="UniProtKB">
        <authorList>
            <consortium name="RefSeq"/>
        </authorList>
    </citation>
    <scope>IDENTIFICATION</scope>
    <source>
        <tissue evidence="10">Total insect</tissue>
    </source>
</reference>
<keyword evidence="6 7" id="KW-0472">Membrane</keyword>
<comment type="subcellular location">
    <subcellularLocation>
        <location evidence="1">Membrane</location>
        <topology evidence="1">Multi-pass membrane protein</topology>
    </subcellularLocation>
</comment>
<evidence type="ECO:0000256" key="5">
    <source>
        <dbReference type="ARBA" id="ARBA00022989"/>
    </source>
</evidence>
<dbReference type="GO" id="GO:0016020">
    <property type="term" value="C:membrane"/>
    <property type="evidence" value="ECO:0007669"/>
    <property type="project" value="UniProtKB-SubCell"/>
</dbReference>
<evidence type="ECO:0000256" key="6">
    <source>
        <dbReference type="ARBA" id="ARBA00023136"/>
    </source>
</evidence>
<organism evidence="10">
    <name type="scientific">Thrips palmi</name>
    <name type="common">Melon thrips</name>
    <dbReference type="NCBI Taxonomy" id="161013"/>
    <lineage>
        <taxon>Eukaryota</taxon>
        <taxon>Metazoa</taxon>
        <taxon>Ecdysozoa</taxon>
        <taxon>Arthropoda</taxon>
        <taxon>Hexapoda</taxon>
        <taxon>Insecta</taxon>
        <taxon>Pterygota</taxon>
        <taxon>Neoptera</taxon>
        <taxon>Paraneoptera</taxon>
        <taxon>Thysanoptera</taxon>
        <taxon>Terebrantia</taxon>
        <taxon>Thripoidea</taxon>
        <taxon>Thripidae</taxon>
        <taxon>Thrips</taxon>
    </lineage>
</organism>
<keyword evidence="4 7" id="KW-0812">Transmembrane</keyword>
<evidence type="ECO:0000313" key="10">
    <source>
        <dbReference type="RefSeq" id="XP_034254432.1"/>
    </source>
</evidence>
<dbReference type="OrthoDB" id="5837849at2759"/>
<feature type="transmembrane region" description="Helical" evidence="7">
    <location>
        <begin position="211"/>
        <end position="232"/>
    </location>
</feature>
<dbReference type="GO" id="GO:0005254">
    <property type="term" value="F:chloride channel activity"/>
    <property type="evidence" value="ECO:0007669"/>
    <property type="project" value="TreeGrafter"/>
</dbReference>
<proteinExistence type="inferred from homology"/>
<dbReference type="KEGG" id="tpal:117653130"/>
<feature type="signal peptide" evidence="8">
    <location>
        <begin position="1"/>
        <end position="25"/>
    </location>
</feature>
<evidence type="ECO:0000313" key="9">
    <source>
        <dbReference type="Proteomes" id="UP000515158"/>
    </source>
</evidence>
<evidence type="ECO:0000256" key="1">
    <source>
        <dbReference type="ARBA" id="ARBA00004141"/>
    </source>
</evidence>
<accession>A0A6P9A8T8</accession>
<feature type="transmembrane region" description="Helical" evidence="7">
    <location>
        <begin position="239"/>
        <end position="259"/>
    </location>
</feature>
<feature type="chain" id="PRO_5028163115" description="Chloride channel CLIC-like protein 1" evidence="8">
    <location>
        <begin position="26"/>
        <end position="523"/>
    </location>
</feature>
<dbReference type="AlphaFoldDB" id="A0A6P9A8T8"/>